<organism evidence="3 4">
    <name type="scientific">Symbiochloris irregularis</name>
    <dbReference type="NCBI Taxonomy" id="706552"/>
    <lineage>
        <taxon>Eukaryota</taxon>
        <taxon>Viridiplantae</taxon>
        <taxon>Chlorophyta</taxon>
        <taxon>core chlorophytes</taxon>
        <taxon>Trebouxiophyceae</taxon>
        <taxon>Trebouxiales</taxon>
        <taxon>Trebouxiaceae</taxon>
        <taxon>Symbiochloris</taxon>
    </lineage>
</organism>
<feature type="region of interest" description="Disordered" evidence="1">
    <location>
        <begin position="47"/>
        <end position="75"/>
    </location>
</feature>
<feature type="region of interest" description="Disordered" evidence="1">
    <location>
        <begin position="1"/>
        <end position="21"/>
    </location>
</feature>
<protein>
    <recommendedName>
        <fullName evidence="2">GRIP domain-containing protein</fullName>
    </recommendedName>
</protein>
<feature type="compositionally biased region" description="Basic and acidic residues" evidence="1">
    <location>
        <begin position="469"/>
        <end position="481"/>
    </location>
</feature>
<feature type="compositionally biased region" description="Low complexity" evidence="1">
    <location>
        <begin position="378"/>
        <end position="399"/>
    </location>
</feature>
<dbReference type="GO" id="GO:0016491">
    <property type="term" value="F:oxidoreductase activity"/>
    <property type="evidence" value="ECO:0007669"/>
    <property type="project" value="TreeGrafter"/>
</dbReference>
<evidence type="ECO:0000256" key="1">
    <source>
        <dbReference type="SAM" id="MobiDB-lite"/>
    </source>
</evidence>
<feature type="region of interest" description="Disordered" evidence="1">
    <location>
        <begin position="318"/>
        <end position="337"/>
    </location>
</feature>
<reference evidence="3 4" key="1">
    <citation type="journal article" date="2024" name="Nat. Commun.">
        <title>Phylogenomics reveals the evolutionary origins of lichenization in chlorophyte algae.</title>
        <authorList>
            <person name="Puginier C."/>
            <person name="Libourel C."/>
            <person name="Otte J."/>
            <person name="Skaloud P."/>
            <person name="Haon M."/>
            <person name="Grisel S."/>
            <person name="Petersen M."/>
            <person name="Berrin J.G."/>
            <person name="Delaux P.M."/>
            <person name="Dal Grande F."/>
            <person name="Keller J."/>
        </authorList>
    </citation>
    <scope>NUCLEOTIDE SEQUENCE [LARGE SCALE GENOMIC DNA]</scope>
    <source>
        <strain evidence="3 4">SAG 2036</strain>
    </source>
</reference>
<evidence type="ECO:0000313" key="3">
    <source>
        <dbReference type="EMBL" id="KAK9809711.1"/>
    </source>
</evidence>
<dbReference type="InterPro" id="IPR002347">
    <property type="entry name" value="SDR_fam"/>
</dbReference>
<comment type="caution">
    <text evidence="3">The sequence shown here is derived from an EMBL/GenBank/DDBJ whole genome shotgun (WGS) entry which is preliminary data.</text>
</comment>
<dbReference type="Pfam" id="PF00106">
    <property type="entry name" value="adh_short"/>
    <property type="match status" value="1"/>
</dbReference>
<feature type="region of interest" description="Disordered" evidence="1">
    <location>
        <begin position="207"/>
        <end position="242"/>
    </location>
</feature>
<dbReference type="GO" id="GO:0008202">
    <property type="term" value="P:steroid metabolic process"/>
    <property type="evidence" value="ECO:0007669"/>
    <property type="project" value="TreeGrafter"/>
</dbReference>
<dbReference type="PANTHER" id="PTHR43313">
    <property type="entry name" value="SHORT-CHAIN DEHYDROGENASE/REDUCTASE FAMILY 9C"/>
    <property type="match status" value="1"/>
</dbReference>
<dbReference type="PROSITE" id="PS00061">
    <property type="entry name" value="ADH_SHORT"/>
    <property type="match status" value="1"/>
</dbReference>
<feature type="compositionally biased region" description="Low complexity" evidence="1">
    <location>
        <begin position="458"/>
        <end position="468"/>
    </location>
</feature>
<feature type="region of interest" description="Disordered" evidence="1">
    <location>
        <begin position="361"/>
        <end position="399"/>
    </location>
</feature>
<dbReference type="PANTHER" id="PTHR43313:SF1">
    <property type="entry name" value="3BETA-HYDROXYSTEROID DEHYDROGENASE DHS-16"/>
    <property type="match status" value="1"/>
</dbReference>
<dbReference type="InterPro" id="IPR000237">
    <property type="entry name" value="GRIP_dom"/>
</dbReference>
<dbReference type="SMART" id="SM00755">
    <property type="entry name" value="Grip"/>
    <property type="match status" value="1"/>
</dbReference>
<feature type="compositionally biased region" description="Polar residues" evidence="1">
    <location>
        <begin position="589"/>
        <end position="610"/>
    </location>
</feature>
<name>A0AAW1P8E0_9CHLO</name>
<feature type="compositionally biased region" description="Polar residues" evidence="1">
    <location>
        <begin position="435"/>
        <end position="452"/>
    </location>
</feature>
<dbReference type="PRINTS" id="PR00081">
    <property type="entry name" value="GDHRDH"/>
</dbReference>
<keyword evidence="4" id="KW-1185">Reference proteome</keyword>
<gene>
    <name evidence="3" type="ORF">WJX73_008782</name>
</gene>
<dbReference type="InterPro" id="IPR036291">
    <property type="entry name" value="NAD(P)-bd_dom_sf"/>
</dbReference>
<feature type="compositionally biased region" description="Polar residues" evidence="1">
    <location>
        <begin position="275"/>
        <end position="292"/>
    </location>
</feature>
<feature type="compositionally biased region" description="Basic and acidic residues" evidence="1">
    <location>
        <begin position="1048"/>
        <end position="1069"/>
    </location>
</feature>
<feature type="compositionally biased region" description="Pro residues" evidence="1">
    <location>
        <begin position="1"/>
        <end position="12"/>
    </location>
</feature>
<feature type="region of interest" description="Disordered" evidence="1">
    <location>
        <begin position="267"/>
        <end position="306"/>
    </location>
</feature>
<feature type="compositionally biased region" description="Low complexity" evidence="1">
    <location>
        <begin position="656"/>
        <end position="673"/>
    </location>
</feature>
<sequence length="1479" mass="161181">MATTSPPKPALPPSVANASREDLQRMLMDSVRKTKARDKRIAEVTAERDALAAKHEAAAGASENGGPSTAVEQEVQELKQQLAAARDQNAVLEQQAKQQGDDISALTQQLTQLRQQAATWQTEAEAASETSSQLQAQLDGVKSMLREEAEEKERLKNKVEGVTASARGLESKAKSFKFGAEKARAEVAVLEGALSGVKSELEAARSEAETLRHALSQAESLTASAEELAAAEKLSGDESSQGLEVPRLQEIISQLQADLAAAKAAEQELKEQLTNHRTAVPSTPTPQKSVTTRRYAAAAKKKQAEHVKKVKEMEEQLAAAESAGVPPARSAPADESSAVVQELNEMIATLQQESREIYQQLQVSQQRESDILAERDSAQSQLQEASSQLHSTQSRLAEAEAQLQEAATQLREAALEARSKAEALTLAEERRAEMQAQQALQPPDTSAVQQQLDRAQQDAEAAVQAQQRAEAKAEDTARQLEELEEQLQQRQEALSTAQEVVAQLTRQVQEASERVQSEGTVAAAKLQAARPEATDEGADAMSQLQADLVTTESEGLKQAVASAQLAQQQLQEAEQSAEKQRQLHDSRAGESQAQLQAAEQFRQSLESQLDQAAAIEDAQNRWRKEQEAERERVKRAIAELKKKHERAQRESKKAESAAVEAKAAAEAQLAAAESTHESAGARVEEAEKEAARVTEELKEYKVRAHSLLKSKDAELRDARAAAESQFGESLRSAEAALADVHRQLEQVRKGASEAEIRHTEQSAAAAAATQEASRQLREALEAAQAAADAASSTGDQWKRRHDALEARMEVMRSERRQSREASPEVLARHAQRVAELESALSQLQAEHDSYQNSAEEVAEAKDAELAHVLAANATLREELAAAKAAKEAASREATGSPRTSHSHFPHNLPRETPRAYRTSSFSANLGMLTVGSGRLGEHHQRVSDLGEHRVSDLHRLQDDSYGVQGLTRRDSAVSLRSMRSSRIAESGMDDYGYESGLQDASFSRMAAQQAFNAKEEEAQAAKKQAAELESEVADLQSTLELHQQQAEALKEALREAEREKARQKLSETGDGKASRDMEYLKNILLKLFETGEAAALLPVIATMLQFSPNELTRCKTALAKFEGQSVDGAAVNSTDTGAAAGGESQSYFSALGSCVGSEVNSIILQGEVYRSHLWHLQGQVFDRCRTLQCSAASVPMTDQTVVITGASTGIGYAIAELLVQRGFRVWASVRKEADAVRLRKHFGTERFTALLFDVTEEQAVHQAADTVKSALKGRRLTALINNAGISQIEPTAVCNIARARQVVDTNLIGYLICTQAFLPLLGTDKSLTGPPGRVLQISSVLGEAEMPYQAVYSAAKHGLEAVTACLRRELDPYHIIFVSIRPGPVTSDFWGKIDWTTHDGGPWEKGMQTAHALIEMSLKRPASCEAVAQTALRAVTTSRPRIVYYTVGSWDQWLSIKMIGSWLPSWLVDFLWIRGLRNF</sequence>
<dbReference type="InterPro" id="IPR020904">
    <property type="entry name" value="Sc_DH/Rdtase_CS"/>
</dbReference>
<accession>A0AAW1P8E0</accession>
<feature type="domain" description="GRIP" evidence="2">
    <location>
        <begin position="1070"/>
        <end position="1117"/>
    </location>
</feature>
<feature type="compositionally biased region" description="Basic and acidic residues" evidence="1">
    <location>
        <begin position="47"/>
        <end position="57"/>
    </location>
</feature>
<dbReference type="SUPFAM" id="SSF51735">
    <property type="entry name" value="NAD(P)-binding Rossmann-fold domains"/>
    <property type="match status" value="1"/>
</dbReference>
<proteinExistence type="predicted"/>
<dbReference type="PRINTS" id="PR00080">
    <property type="entry name" value="SDRFAMILY"/>
</dbReference>
<feature type="region of interest" description="Disordered" evidence="1">
    <location>
        <begin position="882"/>
        <end position="913"/>
    </location>
</feature>
<feature type="region of interest" description="Disordered" evidence="1">
    <location>
        <begin position="568"/>
        <end position="688"/>
    </location>
</feature>
<feature type="compositionally biased region" description="Basic and acidic residues" evidence="1">
    <location>
        <begin position="576"/>
        <end position="588"/>
    </location>
</feature>
<feature type="region of interest" description="Disordered" evidence="1">
    <location>
        <begin position="512"/>
        <end position="544"/>
    </location>
</feature>
<feature type="compositionally biased region" description="Low complexity" evidence="1">
    <location>
        <begin position="214"/>
        <end position="233"/>
    </location>
</feature>
<dbReference type="EMBL" id="JALJOQ010000017">
    <property type="protein sequence ID" value="KAK9809711.1"/>
    <property type="molecule type" value="Genomic_DNA"/>
</dbReference>
<feature type="region of interest" description="Disordered" evidence="1">
    <location>
        <begin position="1046"/>
        <end position="1069"/>
    </location>
</feature>
<dbReference type="Gene3D" id="3.40.50.720">
    <property type="entry name" value="NAD(P)-binding Rossmann-like Domain"/>
    <property type="match status" value="1"/>
</dbReference>
<evidence type="ECO:0000313" key="4">
    <source>
        <dbReference type="Proteomes" id="UP001465755"/>
    </source>
</evidence>
<dbReference type="Proteomes" id="UP001465755">
    <property type="component" value="Unassembled WGS sequence"/>
</dbReference>
<feature type="region of interest" description="Disordered" evidence="1">
    <location>
        <begin position="432"/>
        <end position="485"/>
    </location>
</feature>
<dbReference type="Gene3D" id="1.10.287.1490">
    <property type="match status" value="1"/>
</dbReference>
<dbReference type="PROSITE" id="PS50913">
    <property type="entry name" value="GRIP"/>
    <property type="match status" value="1"/>
</dbReference>
<feature type="compositionally biased region" description="Basic and acidic residues" evidence="1">
    <location>
        <begin position="618"/>
        <end position="655"/>
    </location>
</feature>
<feature type="compositionally biased region" description="Basic and acidic residues" evidence="1">
    <location>
        <begin position="367"/>
        <end position="377"/>
    </location>
</feature>
<evidence type="ECO:0000259" key="2">
    <source>
        <dbReference type="PROSITE" id="PS50913"/>
    </source>
</evidence>
<dbReference type="Gene3D" id="1.10.220.60">
    <property type="entry name" value="GRIP domain"/>
    <property type="match status" value="1"/>
</dbReference>
<dbReference type="Pfam" id="PF01465">
    <property type="entry name" value="GRIP"/>
    <property type="match status" value="1"/>
</dbReference>